<sequence length="114" mass="13020">MTVLTTRGTFPKWSSRGIFQQDNARPHTARVSQDFLRHVQILPWPARALDLSPIQNVWDPLKRQMPLSHSVHDLKVAIQDLWVHLPQDNTRRLINTIPDRVAACIAPGAVPTLY</sequence>
<dbReference type="AlphaFoldDB" id="A0A4Y2G0M3"/>
<dbReference type="OrthoDB" id="25402at2759"/>
<name>A0A4Y2G0M3_ARAVE</name>
<dbReference type="EMBL" id="BGPR01001127">
    <property type="protein sequence ID" value="GBM46225.1"/>
    <property type="molecule type" value="Genomic_DNA"/>
</dbReference>
<gene>
    <name evidence="1" type="ORF">AVEN_270227_1</name>
</gene>
<dbReference type="Gene3D" id="3.30.420.10">
    <property type="entry name" value="Ribonuclease H-like superfamily/Ribonuclease H"/>
    <property type="match status" value="1"/>
</dbReference>
<evidence type="ECO:0000313" key="2">
    <source>
        <dbReference type="Proteomes" id="UP000499080"/>
    </source>
</evidence>
<protein>
    <recommendedName>
        <fullName evidence="3">Tc1-like transposase DDE domain-containing protein</fullName>
    </recommendedName>
</protein>
<evidence type="ECO:0000313" key="1">
    <source>
        <dbReference type="EMBL" id="GBM46225.1"/>
    </source>
</evidence>
<proteinExistence type="predicted"/>
<reference evidence="1 2" key="1">
    <citation type="journal article" date="2019" name="Sci. Rep.">
        <title>Orb-weaving spider Araneus ventricosus genome elucidates the spidroin gene catalogue.</title>
        <authorList>
            <person name="Kono N."/>
            <person name="Nakamura H."/>
            <person name="Ohtoshi R."/>
            <person name="Moran D.A.P."/>
            <person name="Shinohara A."/>
            <person name="Yoshida Y."/>
            <person name="Fujiwara M."/>
            <person name="Mori M."/>
            <person name="Tomita M."/>
            <person name="Arakawa K."/>
        </authorList>
    </citation>
    <scope>NUCLEOTIDE SEQUENCE [LARGE SCALE GENOMIC DNA]</scope>
</reference>
<evidence type="ECO:0008006" key="3">
    <source>
        <dbReference type="Google" id="ProtNLM"/>
    </source>
</evidence>
<dbReference type="InterPro" id="IPR036397">
    <property type="entry name" value="RNaseH_sf"/>
</dbReference>
<dbReference type="GO" id="GO:0003676">
    <property type="term" value="F:nucleic acid binding"/>
    <property type="evidence" value="ECO:0007669"/>
    <property type="project" value="InterPro"/>
</dbReference>
<organism evidence="1 2">
    <name type="scientific">Araneus ventricosus</name>
    <name type="common">Orbweaver spider</name>
    <name type="synonym">Epeira ventricosa</name>
    <dbReference type="NCBI Taxonomy" id="182803"/>
    <lineage>
        <taxon>Eukaryota</taxon>
        <taxon>Metazoa</taxon>
        <taxon>Ecdysozoa</taxon>
        <taxon>Arthropoda</taxon>
        <taxon>Chelicerata</taxon>
        <taxon>Arachnida</taxon>
        <taxon>Araneae</taxon>
        <taxon>Araneomorphae</taxon>
        <taxon>Entelegynae</taxon>
        <taxon>Araneoidea</taxon>
        <taxon>Araneidae</taxon>
        <taxon>Araneus</taxon>
    </lineage>
</organism>
<comment type="caution">
    <text evidence="1">The sequence shown here is derived from an EMBL/GenBank/DDBJ whole genome shotgun (WGS) entry which is preliminary data.</text>
</comment>
<keyword evidence="2" id="KW-1185">Reference proteome</keyword>
<dbReference type="Proteomes" id="UP000499080">
    <property type="component" value="Unassembled WGS sequence"/>
</dbReference>
<accession>A0A4Y2G0M3</accession>